<dbReference type="InterPro" id="IPR039707">
    <property type="entry name" value="MPEG1"/>
</dbReference>
<keyword evidence="2" id="KW-0472">Membrane</keyword>
<keyword evidence="6" id="KW-1185">Reference proteome</keyword>
<evidence type="ECO:0000256" key="2">
    <source>
        <dbReference type="SAM" id="Phobius"/>
    </source>
</evidence>
<dbReference type="GO" id="GO:0045087">
    <property type="term" value="P:innate immune response"/>
    <property type="evidence" value="ECO:0007669"/>
    <property type="project" value="UniProtKB-KW"/>
</dbReference>
<dbReference type="PROSITE" id="PS51412">
    <property type="entry name" value="MACPF_2"/>
    <property type="match status" value="1"/>
</dbReference>
<organism evidence="5 6">
    <name type="scientific">Mizuhopecten yessoensis</name>
    <name type="common">Japanese scallop</name>
    <name type="synonym">Patinopecten yessoensis</name>
    <dbReference type="NCBI Taxonomy" id="6573"/>
    <lineage>
        <taxon>Eukaryota</taxon>
        <taxon>Metazoa</taxon>
        <taxon>Spiralia</taxon>
        <taxon>Lophotrochozoa</taxon>
        <taxon>Mollusca</taxon>
        <taxon>Bivalvia</taxon>
        <taxon>Autobranchia</taxon>
        <taxon>Pteriomorphia</taxon>
        <taxon>Pectinida</taxon>
        <taxon>Pectinoidea</taxon>
        <taxon>Pectinidae</taxon>
        <taxon>Mizuhopecten</taxon>
    </lineage>
</organism>
<sequence>MEKSVLSVCLLAALGIVLCMSSLDAALVTNKYEDNLPIGSPSWCIDKLQSLNLHHFEVLPGAGWDNLENKARGQVIKRTYYECRTTDDGKFLLPDGVITTPVKSSKLNVFSKIYSSWMEYKETTSESINVAANFHNEFFSIDGMFSTESQSVKENQIGQNTSIVRTQARYVKYTANLQPDTPFHPTFRARVMEIAKLIQTNETAVARYESQRLVRDFGTHVLTGLDAGAVIAQIQHVSSKFVKNNDEKTTRRMASLSTSFSFSPNGTNSSLSEQELKEFSNSVEHSTIKTYGGPSYQPNTFKLDTWAEGLDDNLVAVDKEGTPLYYFITASAFPELPNYIVPGVFNHIYQAVYLYYKFNTYRGCTDANKPNFNRKANVEDGTCTPPSTNFTFGGVYQTCTQDSVLKPDHCSEYIKKNPLTDDMTCPSGYSSVLLDNSDITKTDTTRECHKVWYKLWIGQKCTDVPVSGSLHVNSYWCGATGNVQQHSGYMFGGLFTPNVGNPMTGGSTCPPNFYGLPLNDGLTICLTQDFDAGFTYAAPFGGFFTCHTGNPLATSGKTDPSQWSKSCPRGFSNHLALVSKNCEIEYCAVTRTISDKGLPSLRKPPFMTYPGYRNTEMADIFIDTKSNTWTKLPSNMLKVQDATLDLETAKLVFRNNPEFEEQMQLINIPTMQMTYANTSSESDNLNISTRDASINVETTIQRENAPIRRLNADSSPDLENSPASKEHQNLPNGMVAALSVVTTLLCVCIVVIVAMYRRRRERGSGETQTLLG</sequence>
<evidence type="ECO:0000313" key="6">
    <source>
        <dbReference type="Proteomes" id="UP000242188"/>
    </source>
</evidence>
<feature type="signal peptide" evidence="3">
    <location>
        <begin position="1"/>
        <end position="25"/>
    </location>
</feature>
<evidence type="ECO:0000256" key="1">
    <source>
        <dbReference type="SAM" id="MobiDB-lite"/>
    </source>
</evidence>
<dbReference type="GO" id="GO:0030670">
    <property type="term" value="C:phagocytic vesicle membrane"/>
    <property type="evidence" value="ECO:0007669"/>
    <property type="project" value="UniProtKB-SubCell"/>
</dbReference>
<dbReference type="GO" id="GO:0002250">
    <property type="term" value="P:adaptive immune response"/>
    <property type="evidence" value="ECO:0007669"/>
    <property type="project" value="UniProtKB-KW"/>
</dbReference>
<feature type="compositionally biased region" description="Polar residues" evidence="1">
    <location>
        <begin position="712"/>
        <end position="723"/>
    </location>
</feature>
<dbReference type="Proteomes" id="UP000242188">
    <property type="component" value="Unassembled WGS sequence"/>
</dbReference>
<proteinExistence type="predicted"/>
<reference evidence="5 6" key="1">
    <citation type="journal article" date="2017" name="Nat. Ecol. Evol.">
        <title>Scallop genome provides insights into evolution of bilaterian karyotype and development.</title>
        <authorList>
            <person name="Wang S."/>
            <person name="Zhang J."/>
            <person name="Jiao W."/>
            <person name="Li J."/>
            <person name="Xun X."/>
            <person name="Sun Y."/>
            <person name="Guo X."/>
            <person name="Huan P."/>
            <person name="Dong B."/>
            <person name="Zhang L."/>
            <person name="Hu X."/>
            <person name="Sun X."/>
            <person name="Wang J."/>
            <person name="Zhao C."/>
            <person name="Wang Y."/>
            <person name="Wang D."/>
            <person name="Huang X."/>
            <person name="Wang R."/>
            <person name="Lv J."/>
            <person name="Li Y."/>
            <person name="Zhang Z."/>
            <person name="Liu B."/>
            <person name="Lu W."/>
            <person name="Hui Y."/>
            <person name="Liang J."/>
            <person name="Zhou Z."/>
            <person name="Hou R."/>
            <person name="Li X."/>
            <person name="Liu Y."/>
            <person name="Li H."/>
            <person name="Ning X."/>
            <person name="Lin Y."/>
            <person name="Zhao L."/>
            <person name="Xing Q."/>
            <person name="Dou J."/>
            <person name="Li Y."/>
            <person name="Mao J."/>
            <person name="Guo H."/>
            <person name="Dou H."/>
            <person name="Li T."/>
            <person name="Mu C."/>
            <person name="Jiang W."/>
            <person name="Fu Q."/>
            <person name="Fu X."/>
            <person name="Miao Y."/>
            <person name="Liu J."/>
            <person name="Yu Q."/>
            <person name="Li R."/>
            <person name="Liao H."/>
            <person name="Li X."/>
            <person name="Kong Y."/>
            <person name="Jiang Z."/>
            <person name="Chourrout D."/>
            <person name="Li R."/>
            <person name="Bao Z."/>
        </authorList>
    </citation>
    <scope>NUCLEOTIDE SEQUENCE [LARGE SCALE GENOMIC DNA]</scope>
    <source>
        <strain evidence="5 6">PY_sf001</strain>
    </source>
</reference>
<evidence type="ECO:0000256" key="3">
    <source>
        <dbReference type="SAM" id="SignalP"/>
    </source>
</evidence>
<keyword evidence="2" id="KW-0812">Transmembrane</keyword>
<evidence type="ECO:0000259" key="4">
    <source>
        <dbReference type="PROSITE" id="PS51412"/>
    </source>
</evidence>
<dbReference type="PANTHER" id="PTHR31463">
    <property type="entry name" value="MACROPHAGE-EXPRESSED GENE 1 PROTEIN"/>
    <property type="match status" value="1"/>
</dbReference>
<accession>A0A210PLN0</accession>
<evidence type="ECO:0000313" key="5">
    <source>
        <dbReference type="EMBL" id="OWF37402.1"/>
    </source>
</evidence>
<dbReference type="InterPro" id="IPR020864">
    <property type="entry name" value="MACPF"/>
</dbReference>
<dbReference type="EMBL" id="NEDP02005589">
    <property type="protein sequence ID" value="OWF37402.1"/>
    <property type="molecule type" value="Genomic_DNA"/>
</dbReference>
<dbReference type="CDD" id="cd22579">
    <property type="entry name" value="MPEG1_P2"/>
    <property type="match status" value="1"/>
</dbReference>
<feature type="transmembrane region" description="Helical" evidence="2">
    <location>
        <begin position="734"/>
        <end position="756"/>
    </location>
</feature>
<keyword evidence="3" id="KW-0732">Signal</keyword>
<dbReference type="AlphaFoldDB" id="A0A210PLN0"/>
<comment type="caution">
    <text evidence="5">The sequence shown here is derived from an EMBL/GenBank/DDBJ whole genome shotgun (WGS) entry which is preliminary data.</text>
</comment>
<dbReference type="PANTHER" id="PTHR31463:SF1">
    <property type="entry name" value="MACROPHAGE-EXPRESSED GENE 1 PROTEIN"/>
    <property type="match status" value="1"/>
</dbReference>
<dbReference type="Pfam" id="PF01823">
    <property type="entry name" value="MACPF"/>
    <property type="match status" value="1"/>
</dbReference>
<keyword evidence="2" id="KW-1133">Transmembrane helix</keyword>
<name>A0A210PLN0_MIZYE</name>
<protein>
    <submittedName>
        <fullName evidence="5">Macrophage-expressed gene 1 protein</fullName>
    </submittedName>
</protein>
<dbReference type="SMART" id="SM00457">
    <property type="entry name" value="MACPF"/>
    <property type="match status" value="1"/>
</dbReference>
<feature type="domain" description="MACPF" evidence="4">
    <location>
        <begin position="32"/>
        <end position="360"/>
    </location>
</feature>
<dbReference type="OrthoDB" id="5950457at2759"/>
<gene>
    <name evidence="5" type="ORF">KP79_PYT04757</name>
</gene>
<feature type="region of interest" description="Disordered" evidence="1">
    <location>
        <begin position="704"/>
        <end position="729"/>
    </location>
</feature>
<feature type="chain" id="PRO_5012803916" evidence="3">
    <location>
        <begin position="26"/>
        <end position="772"/>
    </location>
</feature>